<protein>
    <submittedName>
        <fullName evidence="7">NAC domain-containing protein 83-like protein</fullName>
    </submittedName>
</protein>
<accession>A0A443N7G1</accession>
<dbReference type="Pfam" id="PF02365">
    <property type="entry name" value="NAM"/>
    <property type="match status" value="1"/>
</dbReference>
<evidence type="ECO:0000256" key="5">
    <source>
        <dbReference type="SAM" id="MobiDB-lite"/>
    </source>
</evidence>
<feature type="region of interest" description="Disordered" evidence="5">
    <location>
        <begin position="179"/>
        <end position="200"/>
    </location>
</feature>
<dbReference type="OrthoDB" id="10282331at2759"/>
<feature type="domain" description="NAC" evidence="6">
    <location>
        <begin position="15"/>
        <end position="175"/>
    </location>
</feature>
<dbReference type="SUPFAM" id="SSF101941">
    <property type="entry name" value="NAC domain"/>
    <property type="match status" value="1"/>
</dbReference>
<dbReference type="AlphaFoldDB" id="A0A443N7G1"/>
<keyword evidence="3" id="KW-0804">Transcription</keyword>
<keyword evidence="2" id="KW-0238">DNA-binding</keyword>
<evidence type="ECO:0000313" key="8">
    <source>
        <dbReference type="Proteomes" id="UP000283530"/>
    </source>
</evidence>
<reference evidence="7 8" key="1">
    <citation type="journal article" date="2019" name="Nat. Plants">
        <title>Stout camphor tree genome fills gaps in understanding of flowering plant genome evolution.</title>
        <authorList>
            <person name="Chaw S.M."/>
            <person name="Liu Y.C."/>
            <person name="Wu Y.W."/>
            <person name="Wang H.Y."/>
            <person name="Lin C.I."/>
            <person name="Wu C.S."/>
            <person name="Ke H.M."/>
            <person name="Chang L.Y."/>
            <person name="Hsu C.Y."/>
            <person name="Yang H.T."/>
            <person name="Sudianto E."/>
            <person name="Hsu M.H."/>
            <person name="Wu K.P."/>
            <person name="Wang L.N."/>
            <person name="Leebens-Mack J.H."/>
            <person name="Tsai I.J."/>
        </authorList>
    </citation>
    <scope>NUCLEOTIDE SEQUENCE [LARGE SCALE GENOMIC DNA]</scope>
    <source>
        <strain evidence="8">cv. Chaw 1501</strain>
        <tissue evidence="7">Young leaves</tissue>
    </source>
</reference>
<proteinExistence type="predicted"/>
<feature type="compositionally biased region" description="Basic and acidic residues" evidence="5">
    <location>
        <begin position="188"/>
        <end position="199"/>
    </location>
</feature>
<evidence type="ECO:0000256" key="1">
    <source>
        <dbReference type="ARBA" id="ARBA00023015"/>
    </source>
</evidence>
<dbReference type="GO" id="GO:0006355">
    <property type="term" value="P:regulation of DNA-templated transcription"/>
    <property type="evidence" value="ECO:0007669"/>
    <property type="project" value="InterPro"/>
</dbReference>
<dbReference type="PANTHER" id="PTHR31744">
    <property type="entry name" value="PROTEIN CUP-SHAPED COTYLEDON 2-RELATED"/>
    <property type="match status" value="1"/>
</dbReference>
<dbReference type="Gene3D" id="2.170.150.80">
    <property type="entry name" value="NAC domain"/>
    <property type="match status" value="1"/>
</dbReference>
<dbReference type="GO" id="GO:0003677">
    <property type="term" value="F:DNA binding"/>
    <property type="evidence" value="ECO:0007669"/>
    <property type="project" value="UniProtKB-KW"/>
</dbReference>
<evidence type="ECO:0000256" key="2">
    <source>
        <dbReference type="ARBA" id="ARBA00023125"/>
    </source>
</evidence>
<dbReference type="PANTHER" id="PTHR31744:SF93">
    <property type="entry name" value="NAC DOMAIN-CONTAINING PROTEIN"/>
    <property type="match status" value="1"/>
</dbReference>
<evidence type="ECO:0000256" key="4">
    <source>
        <dbReference type="ARBA" id="ARBA00023242"/>
    </source>
</evidence>
<keyword evidence="4" id="KW-0539">Nucleus</keyword>
<evidence type="ECO:0000256" key="3">
    <source>
        <dbReference type="ARBA" id="ARBA00023163"/>
    </source>
</evidence>
<keyword evidence="8" id="KW-1185">Reference proteome</keyword>
<name>A0A443N7G1_9MAGN</name>
<dbReference type="PROSITE" id="PS51005">
    <property type="entry name" value="NAC"/>
    <property type="match status" value="1"/>
</dbReference>
<evidence type="ECO:0000259" key="6">
    <source>
        <dbReference type="PROSITE" id="PS51005"/>
    </source>
</evidence>
<evidence type="ECO:0000313" key="7">
    <source>
        <dbReference type="EMBL" id="RWR74467.1"/>
    </source>
</evidence>
<dbReference type="Proteomes" id="UP000283530">
    <property type="component" value="Unassembled WGS sequence"/>
</dbReference>
<dbReference type="EMBL" id="QPKB01000001">
    <property type="protein sequence ID" value="RWR74467.1"/>
    <property type="molecule type" value="Genomic_DNA"/>
</dbReference>
<organism evidence="7 8">
    <name type="scientific">Cinnamomum micranthum f. kanehirae</name>
    <dbReference type="NCBI Taxonomy" id="337451"/>
    <lineage>
        <taxon>Eukaryota</taxon>
        <taxon>Viridiplantae</taxon>
        <taxon>Streptophyta</taxon>
        <taxon>Embryophyta</taxon>
        <taxon>Tracheophyta</taxon>
        <taxon>Spermatophyta</taxon>
        <taxon>Magnoliopsida</taxon>
        <taxon>Magnoliidae</taxon>
        <taxon>Laurales</taxon>
        <taxon>Lauraceae</taxon>
        <taxon>Cinnamomum</taxon>
    </lineage>
</organism>
<comment type="caution">
    <text evidence="7">The sequence shown here is derived from an EMBL/GenBank/DDBJ whole genome shotgun (WGS) entry which is preliminary data.</text>
</comment>
<gene>
    <name evidence="7" type="ORF">CKAN_00279600</name>
</gene>
<dbReference type="InterPro" id="IPR003441">
    <property type="entry name" value="NAC-dom"/>
</dbReference>
<keyword evidence="1" id="KW-0805">Transcription regulation</keyword>
<sequence>MENVDNLARNEMMRLPPGFRFHPTDEELILQYLRRKVFSCPLPSSIIPEIDHLYNYDPWDLPGDSEEEKYFFSIQGTKCSNANHHNKTTQSGYWKATGSEKQIVACRSKQVVGMKKVFVFYIGNHPNVSKTDWMMHEYCLLDAGSRACIFTQRENSTQNSIKQMDNWVLYRIFAKKRSTVNAETTQPPRDDNDNSRVEPHGVATKGLIDFMGGQKADLGSPSLSSSSNFSCITELSSSTRSINEENSSS</sequence>
<dbReference type="InterPro" id="IPR036093">
    <property type="entry name" value="NAC_dom_sf"/>
</dbReference>